<evidence type="ECO:0000313" key="1">
    <source>
        <dbReference type="EMBL" id="AUX92168.1"/>
    </source>
</evidence>
<dbReference type="KEGG" id="pgz:C2E15_02995"/>
<evidence type="ECO:0000313" key="2">
    <source>
        <dbReference type="Proteomes" id="UP000238365"/>
    </source>
</evidence>
<protein>
    <recommendedName>
        <fullName evidence="3">Sce7726 family protein</fullName>
    </recommendedName>
</protein>
<dbReference type="RefSeq" id="WP_104956068.1">
    <property type="nucleotide sequence ID" value="NZ_CP026377.1"/>
</dbReference>
<sequence>MNYQAISKIFSRNVVLEIAKKNRLELFRSILMENYPSYNSKGKSISKIYDEMYTLLKKKYRNEYVYKNEIAKNIIRKSHKFCNVSYVNEFKVNGCIADVAIFNDTSTAYEIKTELDSFERLDDQLSVYKDVFEFVYMVVPEKKKTQALRVAHDNTGIITLNEKNVLNYERMAISNIKSLSKEKIFNCLRPSEYASLYEEIVGTKASGRAADIKGMCRSVFVELDIENAHKEMLKKLTARGLERFEKDHFLFLPQSLLATLLNLRLNRKSLMTLRENMVETLC</sequence>
<evidence type="ECO:0008006" key="3">
    <source>
        <dbReference type="Google" id="ProtNLM"/>
    </source>
</evidence>
<dbReference type="EMBL" id="CP026377">
    <property type="protein sequence ID" value="AUX92168.1"/>
    <property type="molecule type" value="Genomic_DNA"/>
</dbReference>
<accession>A0A2L0IC37</accession>
<keyword evidence="2" id="KW-1185">Reference proteome</keyword>
<dbReference type="Proteomes" id="UP000238365">
    <property type="component" value="Chromosome"/>
</dbReference>
<proteinExistence type="predicted"/>
<gene>
    <name evidence="1" type="ORF">C2E15_02995</name>
</gene>
<dbReference type="InterPro" id="IPR047729">
    <property type="entry name" value="Sce7726-like"/>
</dbReference>
<dbReference type="AlphaFoldDB" id="A0A2L0IC37"/>
<name>A0A2L0IC37_9GAMM</name>
<reference evidence="1 2" key="1">
    <citation type="submission" date="2018-01" db="EMBL/GenBank/DDBJ databases">
        <title>Complete and assembled Genome of Pantoea gaviniae DSM22758T.</title>
        <authorList>
            <person name="Stevens M.J.A."/>
            <person name="Zurfluh K."/>
            <person name="Stephan R."/>
        </authorList>
    </citation>
    <scope>NUCLEOTIDE SEQUENCE [LARGE SCALE GENOMIC DNA]</scope>
    <source>
        <strain evidence="1 2">DSM 22758</strain>
    </source>
</reference>
<dbReference type="NCBIfam" id="NF033832">
    <property type="entry name" value="sce7726_fam"/>
    <property type="match status" value="1"/>
</dbReference>
<organism evidence="1 2">
    <name type="scientific">Mixta gaviniae</name>
    <dbReference type="NCBI Taxonomy" id="665914"/>
    <lineage>
        <taxon>Bacteria</taxon>
        <taxon>Pseudomonadati</taxon>
        <taxon>Pseudomonadota</taxon>
        <taxon>Gammaproteobacteria</taxon>
        <taxon>Enterobacterales</taxon>
        <taxon>Erwiniaceae</taxon>
        <taxon>Mixta</taxon>
    </lineage>
</organism>